<feature type="region of interest" description="Disordered" evidence="1">
    <location>
        <begin position="80"/>
        <end position="101"/>
    </location>
</feature>
<gene>
    <name evidence="2" type="ORF">B296_00043610</name>
</gene>
<reference evidence="2 3" key="1">
    <citation type="journal article" date="2014" name="Agronomy (Basel)">
        <title>A Draft Genome Sequence for Ensete ventricosum, the Drought-Tolerant Tree Against Hunger.</title>
        <authorList>
            <person name="Harrison J."/>
            <person name="Moore K.A."/>
            <person name="Paszkiewicz K."/>
            <person name="Jones T."/>
            <person name="Grant M."/>
            <person name="Ambacheew D."/>
            <person name="Muzemil S."/>
            <person name="Studholme D.J."/>
        </authorList>
    </citation>
    <scope>NUCLEOTIDE SEQUENCE [LARGE SCALE GENOMIC DNA]</scope>
</reference>
<evidence type="ECO:0000313" key="3">
    <source>
        <dbReference type="Proteomes" id="UP000287651"/>
    </source>
</evidence>
<comment type="caution">
    <text evidence="2">The sequence shown here is derived from an EMBL/GenBank/DDBJ whole genome shotgun (WGS) entry which is preliminary data.</text>
</comment>
<sequence length="142" mass="15554">KHTEGAKQRHTWPLVRATERRATASEVAKDFSSLLRRIDPRPRPPRPLETPTRLSDSNWTDCVAPIAYVAGVVGRSCRNSGQKMKGNGADDAGPPAESSCPPPLEWKFSQVFGERIAGEEVQEGTSFCFPFVRSVFDGAGRA</sequence>
<proteinExistence type="predicted"/>
<feature type="non-terminal residue" evidence="2">
    <location>
        <position position="1"/>
    </location>
</feature>
<feature type="region of interest" description="Disordered" evidence="1">
    <location>
        <begin position="35"/>
        <end position="55"/>
    </location>
</feature>
<evidence type="ECO:0000313" key="2">
    <source>
        <dbReference type="EMBL" id="RRT62148.1"/>
    </source>
</evidence>
<dbReference type="EMBL" id="AMZH03007098">
    <property type="protein sequence ID" value="RRT62148.1"/>
    <property type="molecule type" value="Genomic_DNA"/>
</dbReference>
<protein>
    <submittedName>
        <fullName evidence="2">Uncharacterized protein</fullName>
    </submittedName>
</protein>
<organism evidence="2 3">
    <name type="scientific">Ensete ventricosum</name>
    <name type="common">Abyssinian banana</name>
    <name type="synonym">Musa ensete</name>
    <dbReference type="NCBI Taxonomy" id="4639"/>
    <lineage>
        <taxon>Eukaryota</taxon>
        <taxon>Viridiplantae</taxon>
        <taxon>Streptophyta</taxon>
        <taxon>Embryophyta</taxon>
        <taxon>Tracheophyta</taxon>
        <taxon>Spermatophyta</taxon>
        <taxon>Magnoliopsida</taxon>
        <taxon>Liliopsida</taxon>
        <taxon>Zingiberales</taxon>
        <taxon>Musaceae</taxon>
        <taxon>Ensete</taxon>
    </lineage>
</organism>
<name>A0A426ZDR5_ENSVE</name>
<accession>A0A426ZDR5</accession>
<dbReference type="Proteomes" id="UP000287651">
    <property type="component" value="Unassembled WGS sequence"/>
</dbReference>
<dbReference type="AlphaFoldDB" id="A0A426ZDR5"/>
<evidence type="ECO:0000256" key="1">
    <source>
        <dbReference type="SAM" id="MobiDB-lite"/>
    </source>
</evidence>